<reference evidence="1 3" key="1">
    <citation type="journal article" date="2008" name="Science">
        <title>The Physcomitrella genome reveals evolutionary insights into the conquest of land by plants.</title>
        <authorList>
            <person name="Rensing S."/>
            <person name="Lang D."/>
            <person name="Zimmer A."/>
            <person name="Terry A."/>
            <person name="Salamov A."/>
            <person name="Shapiro H."/>
            <person name="Nishiyama T."/>
            <person name="Perroud P.-F."/>
            <person name="Lindquist E."/>
            <person name="Kamisugi Y."/>
            <person name="Tanahashi T."/>
            <person name="Sakakibara K."/>
            <person name="Fujita T."/>
            <person name="Oishi K."/>
            <person name="Shin-I T."/>
            <person name="Kuroki Y."/>
            <person name="Toyoda A."/>
            <person name="Suzuki Y."/>
            <person name="Hashimoto A."/>
            <person name="Yamaguchi K."/>
            <person name="Sugano A."/>
            <person name="Kohara Y."/>
            <person name="Fujiyama A."/>
            <person name="Anterola A."/>
            <person name="Aoki S."/>
            <person name="Ashton N."/>
            <person name="Barbazuk W.B."/>
            <person name="Barker E."/>
            <person name="Bennetzen J."/>
            <person name="Bezanilla M."/>
            <person name="Blankenship R."/>
            <person name="Cho S.H."/>
            <person name="Dutcher S."/>
            <person name="Estelle M."/>
            <person name="Fawcett J.A."/>
            <person name="Gundlach H."/>
            <person name="Hanada K."/>
            <person name="Heyl A."/>
            <person name="Hicks K.A."/>
            <person name="Hugh J."/>
            <person name="Lohr M."/>
            <person name="Mayer K."/>
            <person name="Melkozernov A."/>
            <person name="Murata T."/>
            <person name="Nelson D."/>
            <person name="Pils B."/>
            <person name="Prigge M."/>
            <person name="Reiss B."/>
            <person name="Renner T."/>
            <person name="Rombauts S."/>
            <person name="Rushton P."/>
            <person name="Sanderfoot A."/>
            <person name="Schween G."/>
            <person name="Shiu S.-H."/>
            <person name="Stueber K."/>
            <person name="Theodoulou F.L."/>
            <person name="Tu H."/>
            <person name="Van de Peer Y."/>
            <person name="Verrier P.J."/>
            <person name="Waters E."/>
            <person name="Wood A."/>
            <person name="Yang L."/>
            <person name="Cove D."/>
            <person name="Cuming A."/>
            <person name="Hasebe M."/>
            <person name="Lucas S."/>
            <person name="Mishler D.B."/>
            <person name="Reski R."/>
            <person name="Grigoriev I."/>
            <person name="Quatrano R.S."/>
            <person name="Boore J.L."/>
        </authorList>
    </citation>
    <scope>NUCLEOTIDE SEQUENCE [LARGE SCALE GENOMIC DNA]</scope>
    <source>
        <strain evidence="2 3">cv. Gransden 2004</strain>
    </source>
</reference>
<reference evidence="2" key="3">
    <citation type="submission" date="2020-12" db="UniProtKB">
        <authorList>
            <consortium name="EnsemblPlants"/>
        </authorList>
    </citation>
    <scope>IDENTIFICATION</scope>
</reference>
<dbReference type="Proteomes" id="UP000006727">
    <property type="component" value="Chromosome 21"/>
</dbReference>
<dbReference type="EnsemblPlants" id="Pp3c21_18540V3.1">
    <property type="protein sequence ID" value="Pp3c21_18540V3.1"/>
    <property type="gene ID" value="Pp3c21_18540"/>
</dbReference>
<dbReference type="EMBL" id="ABEU02000021">
    <property type="protein sequence ID" value="PNR32233.1"/>
    <property type="molecule type" value="Genomic_DNA"/>
</dbReference>
<proteinExistence type="predicted"/>
<dbReference type="InParanoid" id="A0A2K1ISI0"/>
<organism evidence="1">
    <name type="scientific">Physcomitrium patens</name>
    <name type="common">Spreading-leaved earth moss</name>
    <name type="synonym">Physcomitrella patens</name>
    <dbReference type="NCBI Taxonomy" id="3218"/>
    <lineage>
        <taxon>Eukaryota</taxon>
        <taxon>Viridiplantae</taxon>
        <taxon>Streptophyta</taxon>
        <taxon>Embryophyta</taxon>
        <taxon>Bryophyta</taxon>
        <taxon>Bryophytina</taxon>
        <taxon>Bryopsida</taxon>
        <taxon>Funariidae</taxon>
        <taxon>Funariales</taxon>
        <taxon>Funariaceae</taxon>
        <taxon>Physcomitrium</taxon>
    </lineage>
</organism>
<reference evidence="1 3" key="2">
    <citation type="journal article" date="2018" name="Plant J.">
        <title>The Physcomitrella patens chromosome-scale assembly reveals moss genome structure and evolution.</title>
        <authorList>
            <person name="Lang D."/>
            <person name="Ullrich K.K."/>
            <person name="Murat F."/>
            <person name="Fuchs J."/>
            <person name="Jenkins J."/>
            <person name="Haas F.B."/>
            <person name="Piednoel M."/>
            <person name="Gundlach H."/>
            <person name="Van Bel M."/>
            <person name="Meyberg R."/>
            <person name="Vives C."/>
            <person name="Morata J."/>
            <person name="Symeonidi A."/>
            <person name="Hiss M."/>
            <person name="Muchero W."/>
            <person name="Kamisugi Y."/>
            <person name="Saleh O."/>
            <person name="Blanc G."/>
            <person name="Decker E.L."/>
            <person name="van Gessel N."/>
            <person name="Grimwood J."/>
            <person name="Hayes R.D."/>
            <person name="Graham S.W."/>
            <person name="Gunter L.E."/>
            <person name="McDaniel S.F."/>
            <person name="Hoernstein S.N.W."/>
            <person name="Larsson A."/>
            <person name="Li F.W."/>
            <person name="Perroud P.F."/>
            <person name="Phillips J."/>
            <person name="Ranjan P."/>
            <person name="Rokshar D.S."/>
            <person name="Rothfels C.J."/>
            <person name="Schneider L."/>
            <person name="Shu S."/>
            <person name="Stevenson D.W."/>
            <person name="Thummler F."/>
            <person name="Tillich M."/>
            <person name="Villarreal Aguilar J.C."/>
            <person name="Widiez T."/>
            <person name="Wong G.K."/>
            <person name="Wymore A."/>
            <person name="Zhang Y."/>
            <person name="Zimmer A.D."/>
            <person name="Quatrano R.S."/>
            <person name="Mayer K.F.X."/>
            <person name="Goodstein D."/>
            <person name="Casacuberta J.M."/>
            <person name="Vandepoele K."/>
            <person name="Reski R."/>
            <person name="Cuming A.C."/>
            <person name="Tuskan G.A."/>
            <person name="Maumus F."/>
            <person name="Salse J."/>
            <person name="Schmutz J."/>
            <person name="Rensing S.A."/>
        </authorList>
    </citation>
    <scope>NUCLEOTIDE SEQUENCE [LARGE SCALE GENOMIC DNA]</scope>
    <source>
        <strain evidence="2 3">cv. Gransden 2004</strain>
    </source>
</reference>
<dbReference type="Gramene" id="Pp3c21_18540V3.1">
    <property type="protein sequence ID" value="Pp3c21_18540V3.1"/>
    <property type="gene ID" value="Pp3c21_18540"/>
</dbReference>
<evidence type="ECO:0000313" key="3">
    <source>
        <dbReference type="Proteomes" id="UP000006727"/>
    </source>
</evidence>
<evidence type="ECO:0000313" key="1">
    <source>
        <dbReference type="EMBL" id="PNR32233.1"/>
    </source>
</evidence>
<name>A0A2K1ISI0_PHYPA</name>
<dbReference type="AlphaFoldDB" id="A0A2K1ISI0"/>
<sequence length="69" mass="7805">MDMRSNQWQSEQKQQCGLRGLWLSPSPLPLSFSGFFTILKGHPPLPVQTKMYIPPPFTRTCLSTGLLTL</sequence>
<gene>
    <name evidence="1" type="ORF">PHYPA_026359</name>
</gene>
<protein>
    <submittedName>
        <fullName evidence="1 2">Uncharacterized protein</fullName>
    </submittedName>
</protein>
<evidence type="ECO:0000313" key="2">
    <source>
        <dbReference type="EnsemblPlants" id="Pp3c21_18540V3.1"/>
    </source>
</evidence>
<keyword evidence="3" id="KW-1185">Reference proteome</keyword>
<accession>A0A2K1ISI0</accession>